<accession>A0A444V018</accession>
<reference evidence="1 2" key="1">
    <citation type="submission" date="2019-01" db="EMBL/GenBank/DDBJ databases">
        <title>Draft Genome and Complete Hox-Cluster Characterization of the Sterlet Sturgeon (Acipenser ruthenus).</title>
        <authorList>
            <person name="Wei Q."/>
        </authorList>
    </citation>
    <scope>NUCLEOTIDE SEQUENCE [LARGE SCALE GENOMIC DNA]</scope>
    <source>
        <strain evidence="1">WHYD16114868_AA</strain>
        <tissue evidence="1">Blood</tissue>
    </source>
</reference>
<protein>
    <submittedName>
        <fullName evidence="1">Uncharacterized protein</fullName>
    </submittedName>
</protein>
<evidence type="ECO:0000313" key="1">
    <source>
        <dbReference type="EMBL" id="RXM93708.1"/>
    </source>
</evidence>
<dbReference type="AlphaFoldDB" id="A0A444V018"/>
<sequence length="47" mass="5512">MLPEPWEMESSSQHTELNGFLNRDCIVQLYPISFTTSLCLRRLLSRV</sequence>
<proteinExistence type="predicted"/>
<name>A0A444V018_ACIRT</name>
<keyword evidence="2" id="KW-1185">Reference proteome</keyword>
<gene>
    <name evidence="1" type="ORF">EOD39_18791</name>
</gene>
<dbReference type="Proteomes" id="UP000289886">
    <property type="component" value="Unassembled WGS sequence"/>
</dbReference>
<evidence type="ECO:0000313" key="2">
    <source>
        <dbReference type="Proteomes" id="UP000289886"/>
    </source>
</evidence>
<dbReference type="EMBL" id="SCEB01004231">
    <property type="protein sequence ID" value="RXM93708.1"/>
    <property type="molecule type" value="Genomic_DNA"/>
</dbReference>
<comment type="caution">
    <text evidence="1">The sequence shown here is derived from an EMBL/GenBank/DDBJ whole genome shotgun (WGS) entry which is preliminary data.</text>
</comment>
<organism evidence="1 2">
    <name type="scientific">Acipenser ruthenus</name>
    <name type="common">Sterlet sturgeon</name>
    <dbReference type="NCBI Taxonomy" id="7906"/>
    <lineage>
        <taxon>Eukaryota</taxon>
        <taxon>Metazoa</taxon>
        <taxon>Chordata</taxon>
        <taxon>Craniata</taxon>
        <taxon>Vertebrata</taxon>
        <taxon>Euteleostomi</taxon>
        <taxon>Actinopterygii</taxon>
        <taxon>Chondrostei</taxon>
        <taxon>Acipenseriformes</taxon>
        <taxon>Acipenseridae</taxon>
        <taxon>Acipenser</taxon>
    </lineage>
</organism>